<gene>
    <name evidence="1" type="ORF">BKA59DRAFT_476166</name>
</gene>
<dbReference type="PANTHER" id="PTHR34883">
    <property type="entry name" value="SERINE-RICH PROTEIN, PUTATIVE-RELATED-RELATED"/>
    <property type="match status" value="1"/>
</dbReference>
<accession>A0A8K0S146</accession>
<dbReference type="CDD" id="cd00920">
    <property type="entry name" value="Cupredoxin"/>
    <property type="match status" value="1"/>
</dbReference>
<dbReference type="EMBL" id="JAGPXF010000004">
    <property type="protein sequence ID" value="KAH7245731.1"/>
    <property type="molecule type" value="Genomic_DNA"/>
</dbReference>
<dbReference type="PANTHER" id="PTHR34883:SF15">
    <property type="entry name" value="EXTRACELLULAR SERINE-RICH PROTEIN"/>
    <property type="match status" value="1"/>
</dbReference>
<dbReference type="Proteomes" id="UP000813427">
    <property type="component" value="Unassembled WGS sequence"/>
</dbReference>
<evidence type="ECO:0000313" key="1">
    <source>
        <dbReference type="EMBL" id="KAH7245731.1"/>
    </source>
</evidence>
<reference evidence="1" key="1">
    <citation type="journal article" date="2021" name="Nat. Commun.">
        <title>Genetic determinants of endophytism in the Arabidopsis root mycobiome.</title>
        <authorList>
            <person name="Mesny F."/>
            <person name="Miyauchi S."/>
            <person name="Thiergart T."/>
            <person name="Pickel B."/>
            <person name="Atanasova L."/>
            <person name="Karlsson M."/>
            <person name="Huettel B."/>
            <person name="Barry K.W."/>
            <person name="Haridas S."/>
            <person name="Chen C."/>
            <person name="Bauer D."/>
            <person name="Andreopoulos W."/>
            <person name="Pangilinan J."/>
            <person name="LaButti K."/>
            <person name="Riley R."/>
            <person name="Lipzen A."/>
            <person name="Clum A."/>
            <person name="Drula E."/>
            <person name="Henrissat B."/>
            <person name="Kohler A."/>
            <person name="Grigoriev I.V."/>
            <person name="Martin F.M."/>
            <person name="Hacquard S."/>
        </authorList>
    </citation>
    <scope>NUCLEOTIDE SEQUENCE</scope>
    <source>
        <strain evidence="1">MPI-SDFR-AT-0068</strain>
    </source>
</reference>
<dbReference type="InterPro" id="IPR052953">
    <property type="entry name" value="Ser-rich/MCO-related"/>
</dbReference>
<dbReference type="Gene3D" id="2.60.40.420">
    <property type="entry name" value="Cupredoxins - blue copper proteins"/>
    <property type="match status" value="1"/>
</dbReference>
<keyword evidence="2" id="KW-1185">Reference proteome</keyword>
<comment type="caution">
    <text evidence="1">The sequence shown here is derived from an EMBL/GenBank/DDBJ whole genome shotgun (WGS) entry which is preliminary data.</text>
</comment>
<sequence>MAAQSTLFSSSQSHSSTINLLQAFSSSTTSTSLSTLSIYLSPQTTIKMFSKIFTTALLVAATVSAAPASKTTRDHPDKTVTLTGVTHSVNAGLGGLRFDPDNVVAEIGDIIEWHFLPMNHSVAQSSFGEPCEPLADGTGFFAGFNFATKEGQAPDVFQLIVEDKKPIWYYCPQQKGNHCQAGMVGVINQNFDNQDFSLRRHKELAALTGVSVIPPVEQGGEVGPNPNPNGGF</sequence>
<proteinExistence type="predicted"/>
<dbReference type="InterPro" id="IPR008972">
    <property type="entry name" value="Cupredoxin"/>
</dbReference>
<organism evidence="1 2">
    <name type="scientific">Fusarium tricinctum</name>
    <dbReference type="NCBI Taxonomy" id="61284"/>
    <lineage>
        <taxon>Eukaryota</taxon>
        <taxon>Fungi</taxon>
        <taxon>Dikarya</taxon>
        <taxon>Ascomycota</taxon>
        <taxon>Pezizomycotina</taxon>
        <taxon>Sordariomycetes</taxon>
        <taxon>Hypocreomycetidae</taxon>
        <taxon>Hypocreales</taxon>
        <taxon>Nectriaceae</taxon>
        <taxon>Fusarium</taxon>
        <taxon>Fusarium tricinctum species complex</taxon>
    </lineage>
</organism>
<name>A0A8K0S146_9HYPO</name>
<dbReference type="AlphaFoldDB" id="A0A8K0S146"/>
<dbReference type="OrthoDB" id="5415867at2759"/>
<dbReference type="SUPFAM" id="SSF49503">
    <property type="entry name" value="Cupredoxins"/>
    <property type="match status" value="1"/>
</dbReference>
<protein>
    <submittedName>
        <fullName evidence="1">Plastocyanin-like domain-containing protein</fullName>
    </submittedName>
</protein>
<evidence type="ECO:0000313" key="2">
    <source>
        <dbReference type="Proteomes" id="UP000813427"/>
    </source>
</evidence>